<keyword evidence="5 7" id="KW-0326">Glycosidase</keyword>
<dbReference type="AlphaFoldDB" id="A0A3B9KZ48"/>
<keyword evidence="2 7" id="KW-0858">Xylan degradation</keyword>
<evidence type="ECO:0000256" key="4">
    <source>
        <dbReference type="ARBA" id="ARBA00023277"/>
    </source>
</evidence>
<evidence type="ECO:0000313" key="14">
    <source>
        <dbReference type="Proteomes" id="UP000259173"/>
    </source>
</evidence>
<keyword evidence="3 7" id="KW-0378">Hydrolase</keyword>
<evidence type="ECO:0000256" key="3">
    <source>
        <dbReference type="ARBA" id="ARBA00022801"/>
    </source>
</evidence>
<reference evidence="13 14" key="1">
    <citation type="journal article" date="2018" name="Nat. Biotechnol.">
        <title>A standardized bacterial taxonomy based on genome phylogeny substantially revises the tree of life.</title>
        <authorList>
            <person name="Parks D.H."/>
            <person name="Chuvochina M."/>
            <person name="Waite D.W."/>
            <person name="Rinke C."/>
            <person name="Skarshewski A."/>
            <person name="Chaumeil P.A."/>
            <person name="Hugenholtz P."/>
        </authorList>
    </citation>
    <scope>NUCLEOTIDE SEQUENCE [LARGE SCALE GENOMIC DNA]</scope>
    <source>
        <strain evidence="13">UBA8557</strain>
    </source>
</reference>
<gene>
    <name evidence="13" type="ORF">DCG65_05440</name>
</gene>
<dbReference type="RefSeq" id="WP_420537713.1">
    <property type="nucleotide sequence ID" value="NZ_CAMYIB010000015.1"/>
</dbReference>
<dbReference type="Pfam" id="PF07488">
    <property type="entry name" value="Glyco_hydro_67M"/>
    <property type="match status" value="1"/>
</dbReference>
<dbReference type="InterPro" id="IPR011100">
    <property type="entry name" value="Glyco_hydro_67_cat"/>
</dbReference>
<dbReference type="PANTHER" id="PTHR39207:SF1">
    <property type="entry name" value="ALPHA-GLUCURONIDASE A"/>
    <property type="match status" value="1"/>
</dbReference>
<dbReference type="InterPro" id="IPR029018">
    <property type="entry name" value="Hex-like_dom2"/>
</dbReference>
<comment type="similarity">
    <text evidence="1 7 9">Belongs to the glycosyl hydrolase 67 family.</text>
</comment>
<keyword evidence="6 9" id="KW-0624">Polysaccharide degradation</keyword>
<dbReference type="InterPro" id="IPR005154">
    <property type="entry name" value="Glyco_hydro_67_aGlcAse_N"/>
</dbReference>
<evidence type="ECO:0000256" key="7">
    <source>
        <dbReference type="PIRNR" id="PIRNR029900"/>
    </source>
</evidence>
<dbReference type="GO" id="GO:0005576">
    <property type="term" value="C:extracellular region"/>
    <property type="evidence" value="ECO:0007669"/>
    <property type="project" value="InterPro"/>
</dbReference>
<dbReference type="SUPFAM" id="SSF55545">
    <property type="entry name" value="beta-N-acetylhexosaminidase-like domain"/>
    <property type="match status" value="1"/>
</dbReference>
<feature type="domain" description="Glycosyl hydrolase family 67 C-terminal" evidence="11">
    <location>
        <begin position="497"/>
        <end position="720"/>
    </location>
</feature>
<evidence type="ECO:0000256" key="2">
    <source>
        <dbReference type="ARBA" id="ARBA00022651"/>
    </source>
</evidence>
<evidence type="ECO:0000256" key="6">
    <source>
        <dbReference type="ARBA" id="ARBA00023326"/>
    </source>
</evidence>
<dbReference type="InterPro" id="IPR011099">
    <property type="entry name" value="Glyco_hydro_67_C"/>
</dbReference>
<comment type="catalytic activity">
    <reaction evidence="9">
        <text>Hydrolysis of (1-&gt;2)-alpha-D-(4-O-methyl)glucuronosyl links in the main chain of hardwood xylans.</text>
        <dbReference type="EC" id="3.2.1.131"/>
    </reaction>
</comment>
<feature type="domain" description="Alpha glucuronidase N-terminal" evidence="10">
    <location>
        <begin position="56"/>
        <end position="172"/>
    </location>
</feature>
<evidence type="ECO:0000259" key="12">
    <source>
        <dbReference type="Pfam" id="PF07488"/>
    </source>
</evidence>
<protein>
    <recommendedName>
        <fullName evidence="9">Xylan alpha-1,2-glucuronidase</fullName>
        <ecNumber evidence="9">3.2.1.131</ecNumber>
    </recommendedName>
</protein>
<keyword evidence="4 9" id="KW-0119">Carbohydrate metabolism</keyword>
<evidence type="ECO:0000259" key="11">
    <source>
        <dbReference type="Pfam" id="PF07477"/>
    </source>
</evidence>
<dbReference type="GO" id="GO:0045493">
    <property type="term" value="P:xylan catabolic process"/>
    <property type="evidence" value="ECO:0007669"/>
    <property type="project" value="UniProtKB-KW"/>
</dbReference>
<feature type="active site" description="Proton acceptor" evidence="8">
    <location>
        <position position="435"/>
    </location>
</feature>
<dbReference type="PANTHER" id="PTHR39207">
    <property type="entry name" value="ALPHA-GLUCURONIDASE A"/>
    <property type="match status" value="1"/>
</dbReference>
<organism evidence="13 14">
    <name type="scientific">Hyphomonas atlantica</name>
    <dbReference type="NCBI Taxonomy" id="1280948"/>
    <lineage>
        <taxon>Bacteria</taxon>
        <taxon>Pseudomonadati</taxon>
        <taxon>Pseudomonadota</taxon>
        <taxon>Alphaproteobacteria</taxon>
        <taxon>Hyphomonadales</taxon>
        <taxon>Hyphomonadaceae</taxon>
        <taxon>Hyphomonas</taxon>
    </lineage>
</organism>
<dbReference type="GO" id="GO:0033939">
    <property type="term" value="F:xylan alpha-1,2-glucuronosidase activity"/>
    <property type="evidence" value="ECO:0007669"/>
    <property type="project" value="UniProtKB-EC"/>
</dbReference>
<dbReference type="Gene3D" id="3.20.20.80">
    <property type="entry name" value="Glycosidases"/>
    <property type="match status" value="1"/>
</dbReference>
<proteinExistence type="inferred from homology"/>
<comment type="subunit">
    <text evidence="9">Homodimer.</text>
</comment>
<dbReference type="EC" id="3.2.1.131" evidence="9"/>
<dbReference type="Pfam" id="PF03648">
    <property type="entry name" value="Glyco_hydro_67N"/>
    <property type="match status" value="1"/>
</dbReference>
<dbReference type="InterPro" id="IPR017853">
    <property type="entry name" value="GH"/>
</dbReference>
<dbReference type="PIRSF" id="PIRSF029900">
    <property type="entry name" value="Alpha-glucuronds"/>
    <property type="match status" value="1"/>
</dbReference>
<dbReference type="GO" id="GO:0046559">
    <property type="term" value="F:alpha-glucuronidase activity"/>
    <property type="evidence" value="ECO:0007669"/>
    <property type="project" value="InterPro"/>
</dbReference>
<dbReference type="Gene3D" id="3.90.1330.10">
    <property type="entry name" value="Alpha-glucuronidase, C-terminal domain"/>
    <property type="match status" value="1"/>
</dbReference>
<feature type="active site" description="Proton donor" evidence="8">
    <location>
        <position position="333"/>
    </location>
</feature>
<evidence type="ECO:0000256" key="9">
    <source>
        <dbReference type="RuleBase" id="RU361198"/>
    </source>
</evidence>
<feature type="domain" description="Glycosyl hydrolase family 67 catalytic" evidence="12">
    <location>
        <begin position="176"/>
        <end position="495"/>
    </location>
</feature>
<dbReference type="Proteomes" id="UP000259173">
    <property type="component" value="Unassembled WGS sequence"/>
</dbReference>
<dbReference type="GeneID" id="92500425"/>
<comment type="caution">
    <text evidence="13">The sequence shown here is derived from an EMBL/GenBank/DDBJ whole genome shotgun (WGS) entry which is preliminary data.</text>
</comment>
<evidence type="ECO:0000259" key="10">
    <source>
        <dbReference type="Pfam" id="PF03648"/>
    </source>
</evidence>
<dbReference type="Gene3D" id="3.30.379.10">
    <property type="entry name" value="Chitobiase/beta-hexosaminidase domain 2-like"/>
    <property type="match status" value="1"/>
</dbReference>
<dbReference type="InterPro" id="IPR037054">
    <property type="entry name" value="A-glucoronidase_C_sf"/>
</dbReference>
<feature type="active site" description="Proton acceptor" evidence="8">
    <location>
        <position position="407"/>
    </location>
</feature>
<dbReference type="InterPro" id="IPR011395">
    <property type="entry name" value="Glyco_hydro_67_aGlcAse"/>
</dbReference>
<dbReference type="EMBL" id="DMBR01000161">
    <property type="protein sequence ID" value="HAE93982.1"/>
    <property type="molecule type" value="Genomic_DNA"/>
</dbReference>
<accession>A0A3B9KZ48</accession>
<evidence type="ECO:0000313" key="13">
    <source>
        <dbReference type="EMBL" id="HAE93982.1"/>
    </source>
</evidence>
<sequence length="744" mass="82433">MITQTFGAETVRLTTPKSGNGSRVVRNIVRRAAILFTAIATAGALSPALAEDGYDLWLRYAPLEEASYATPRHVMAACSDPSATIDAALDEIDRATQSMLGEALPRADTLQGGTLVLASPECSGMLENLPLPSSYEVGVDGYAIKEIRHSGRQITLISAQSDIGVLYGTFDYLQRMARGQNFTGVNIVSRPKTQLRLLNHWDNLDRHVERGYSGQSIWDWHRLPGYLDPKYTDYARANASIGINGVSLTNVNADATVLTPHYLEKVAALADVFRPYGIKVYLTARFSAPMELDGLPTADPRDPAVQAWWQDKANEIYTYVPDFGGFLVKANSEGQPGPQDYGRSHAEGANMLAAALEPHGGNVMWRAFVYSAEEPEDRVKQAYTEFVPLDGQFADNVLVQVKNGPLDFQPREPFHPLFGAMPETPLMMELQITKEYLGFSTHLAYLGTLWEEVLSAETHATDQRAPVASVIDGTAHDYEITGMAGVANIGSDRNWSGSIFDQANWYAFGRMAWDPDASAEAIARDWAELTFSRAPEVADIITGLMMGSREAVVNYMTPLGLTHLMGTGHHYGPAPWVDDLGRADWTPYYYHKAMKDAVGFDRTETGSNAVDQYAGPVAQKWAGQDTVPDELLLWFHRVGWDHELDNGNTVWEELVRRYDLGVSQVEDMQTVWHSLEHEVDAERFEQVSAFLAIQHQEAIWWRDASIAYWQSVNGLPLPEDVAAPARDLDYYKSLSFPNAPGQGE</sequence>
<name>A0A3B9KZ48_9PROT</name>
<evidence type="ECO:0000256" key="8">
    <source>
        <dbReference type="PIRSR" id="PIRSR029900-1"/>
    </source>
</evidence>
<evidence type="ECO:0000256" key="1">
    <source>
        <dbReference type="ARBA" id="ARBA00008833"/>
    </source>
</evidence>
<dbReference type="Pfam" id="PF07477">
    <property type="entry name" value="Glyco_hydro_67C"/>
    <property type="match status" value="1"/>
</dbReference>
<dbReference type="SUPFAM" id="SSF51445">
    <property type="entry name" value="(Trans)glycosidases"/>
    <property type="match status" value="1"/>
</dbReference>
<evidence type="ECO:0000256" key="5">
    <source>
        <dbReference type="ARBA" id="ARBA00023295"/>
    </source>
</evidence>